<protein>
    <submittedName>
        <fullName evidence="3">Helix-turn-helix transcriptional regulator</fullName>
    </submittedName>
</protein>
<evidence type="ECO:0000313" key="4">
    <source>
        <dbReference type="Proteomes" id="UP001258207"/>
    </source>
</evidence>
<dbReference type="InterPro" id="IPR001387">
    <property type="entry name" value="Cro/C1-type_HTH"/>
</dbReference>
<dbReference type="PROSITE" id="PS50943">
    <property type="entry name" value="HTH_CROC1"/>
    <property type="match status" value="1"/>
</dbReference>
<dbReference type="GO" id="GO:0003677">
    <property type="term" value="F:DNA binding"/>
    <property type="evidence" value="ECO:0007669"/>
    <property type="project" value="InterPro"/>
</dbReference>
<dbReference type="SMART" id="SM00530">
    <property type="entry name" value="HTH_XRE"/>
    <property type="match status" value="1"/>
</dbReference>
<evidence type="ECO:0000313" key="3">
    <source>
        <dbReference type="EMBL" id="WNC08725.1"/>
    </source>
</evidence>
<dbReference type="EMBL" id="CP134081">
    <property type="protein sequence ID" value="WNC08725.1"/>
    <property type="molecule type" value="Genomic_DNA"/>
</dbReference>
<dbReference type="SUPFAM" id="SSF47413">
    <property type="entry name" value="lambda repressor-like DNA-binding domains"/>
    <property type="match status" value="1"/>
</dbReference>
<reference evidence="3" key="1">
    <citation type="submission" date="2023-09" db="EMBL/GenBank/DDBJ databases">
        <title>First report of Pseudomonas coleopterorum DJ13 causing leaf spot on Rhododendron pulchrum Sweet in China.</title>
        <authorList>
            <person name="Zhang Y."/>
        </authorList>
    </citation>
    <scope>NUCLEOTIDE SEQUENCE</scope>
    <source>
        <strain evidence="3">DJ13</strain>
    </source>
</reference>
<dbReference type="InterPro" id="IPR010982">
    <property type="entry name" value="Lambda_DNA-bd_dom_sf"/>
</dbReference>
<dbReference type="CDD" id="cd00093">
    <property type="entry name" value="HTH_XRE"/>
    <property type="match status" value="1"/>
</dbReference>
<dbReference type="Gene3D" id="1.10.260.40">
    <property type="entry name" value="lambda repressor-like DNA-binding domains"/>
    <property type="match status" value="1"/>
</dbReference>
<dbReference type="AlphaFoldDB" id="A0AAJ6MSL2"/>
<evidence type="ECO:0000259" key="2">
    <source>
        <dbReference type="PROSITE" id="PS50943"/>
    </source>
</evidence>
<evidence type="ECO:0000256" key="1">
    <source>
        <dbReference type="SAM" id="MobiDB-lite"/>
    </source>
</evidence>
<proteinExistence type="predicted"/>
<gene>
    <name evidence="3" type="ORF">RI108_15675</name>
</gene>
<organism evidence="3 4">
    <name type="scientific">Pseudomonas coleopterorum</name>
    <dbReference type="NCBI Taxonomy" id="1605838"/>
    <lineage>
        <taxon>Bacteria</taxon>
        <taxon>Pseudomonadati</taxon>
        <taxon>Pseudomonadota</taxon>
        <taxon>Gammaproteobacteria</taxon>
        <taxon>Pseudomonadales</taxon>
        <taxon>Pseudomonadaceae</taxon>
        <taxon>Pseudomonas</taxon>
    </lineage>
</organism>
<feature type="region of interest" description="Disordered" evidence="1">
    <location>
        <begin position="35"/>
        <end position="57"/>
    </location>
</feature>
<accession>A0AAJ6MSL2</accession>
<dbReference type="Pfam" id="PF01381">
    <property type="entry name" value="HTH_3"/>
    <property type="match status" value="1"/>
</dbReference>
<feature type="domain" description="HTH cro/C1-type" evidence="2">
    <location>
        <begin position="61"/>
        <end position="114"/>
    </location>
</feature>
<dbReference type="Proteomes" id="UP001258207">
    <property type="component" value="Chromosome"/>
</dbReference>
<name>A0AAJ6MSL2_9PSED</name>
<dbReference type="RefSeq" id="WP_310791472.1">
    <property type="nucleotide sequence ID" value="NZ_CP134081.1"/>
</dbReference>
<sequence length="117" mass="12640">MGVQVISRDGQPEYAVVPWAEYQRLLAAAAGSSVEQSPDIDVSREPTAPAAHVPPPSFQRLRELRESQGVPLDSLARAVGISPSYLSMIETGEREPDAAIRRSLAWELGVPGWSSES</sequence>